<reference evidence="2 3" key="1">
    <citation type="submission" date="2019-02" db="EMBL/GenBank/DDBJ databases">
        <title>Genomic Encyclopedia of Type Strains, Phase IV (KMG-IV): sequencing the most valuable type-strain genomes for metagenomic binning, comparative biology and taxonomic classification.</title>
        <authorList>
            <person name="Goeker M."/>
        </authorList>
    </citation>
    <scope>NUCLEOTIDE SEQUENCE [LARGE SCALE GENOMIC DNA]</scope>
    <source>
        <strain evidence="2 3">DSM 21223</strain>
    </source>
</reference>
<dbReference type="RefSeq" id="WP_165397495.1">
    <property type="nucleotide sequence ID" value="NZ_SHKM01000002.1"/>
</dbReference>
<evidence type="ECO:0000313" key="2">
    <source>
        <dbReference type="EMBL" id="RZT76019.1"/>
    </source>
</evidence>
<dbReference type="Proteomes" id="UP000292136">
    <property type="component" value="Unassembled WGS sequence"/>
</dbReference>
<feature type="transmembrane region" description="Helical" evidence="1">
    <location>
        <begin position="15"/>
        <end position="35"/>
    </location>
</feature>
<evidence type="ECO:0000313" key="3">
    <source>
        <dbReference type="Proteomes" id="UP000292136"/>
    </source>
</evidence>
<dbReference type="InterPro" id="IPR012902">
    <property type="entry name" value="N_methyl_site"/>
</dbReference>
<dbReference type="Gene3D" id="3.30.700.10">
    <property type="entry name" value="Glycoprotein, Type 4 Pilin"/>
    <property type="match status" value="1"/>
</dbReference>
<accession>A0ABY0ILG0</accession>
<keyword evidence="1" id="KW-0812">Transmembrane</keyword>
<evidence type="ECO:0000256" key="1">
    <source>
        <dbReference type="SAM" id="Phobius"/>
    </source>
</evidence>
<proteinExistence type="predicted"/>
<protein>
    <submittedName>
        <fullName evidence="2">MSHA pilin protein MshC</fullName>
    </submittedName>
</protein>
<keyword evidence="1" id="KW-1133">Transmembrane helix</keyword>
<dbReference type="InterPro" id="IPR045584">
    <property type="entry name" value="Pilin-like"/>
</dbReference>
<dbReference type="Pfam" id="PF07963">
    <property type="entry name" value="N_methyl"/>
    <property type="match status" value="1"/>
</dbReference>
<comment type="caution">
    <text evidence="2">The sequence shown here is derived from an EMBL/GenBank/DDBJ whole genome shotgun (WGS) entry which is preliminary data.</text>
</comment>
<organism evidence="2 3">
    <name type="scientific">Azospira oryzae</name>
    <dbReference type="NCBI Taxonomy" id="146939"/>
    <lineage>
        <taxon>Bacteria</taxon>
        <taxon>Pseudomonadati</taxon>
        <taxon>Pseudomonadota</taxon>
        <taxon>Betaproteobacteria</taxon>
        <taxon>Rhodocyclales</taxon>
        <taxon>Rhodocyclaceae</taxon>
        <taxon>Azospira</taxon>
    </lineage>
</organism>
<dbReference type="SUPFAM" id="SSF54523">
    <property type="entry name" value="Pili subunits"/>
    <property type="match status" value="1"/>
</dbReference>
<name>A0ABY0ILG0_9RHOO</name>
<dbReference type="EMBL" id="SHKM01000002">
    <property type="protein sequence ID" value="RZT76019.1"/>
    <property type="molecule type" value="Genomic_DNA"/>
</dbReference>
<gene>
    <name evidence="2" type="ORF">EV678_1887</name>
</gene>
<keyword evidence="1" id="KW-0472">Membrane</keyword>
<sequence length="158" mass="16683">MVRYGRCPLSSSRGFTLPELVVVMIVLGILAAYAAPRFTGRHGFEGRGFSDQLQVLLQDARRTAVAQRRQVCVVVAGATVSVSKSAFSGDACNTSLAHPNASGDYILAIPDGVVLAPMQLNFDPLGRLSPTTSVTVNVSGQEGGFTLTVEGESGYVHR</sequence>
<dbReference type="NCBIfam" id="TIGR02532">
    <property type="entry name" value="IV_pilin_GFxxxE"/>
    <property type="match status" value="1"/>
</dbReference>
<keyword evidence="3" id="KW-1185">Reference proteome</keyword>